<dbReference type="PANTHER" id="PTHR13504:SF38">
    <property type="entry name" value="FIDO DOMAIN-CONTAINING PROTEIN"/>
    <property type="match status" value="1"/>
</dbReference>
<reference evidence="2" key="1">
    <citation type="submission" date="2020-05" db="EMBL/GenBank/DDBJ databases">
        <authorList>
            <person name="Chiriac C."/>
            <person name="Salcher M."/>
            <person name="Ghai R."/>
            <person name="Kavagutti S V."/>
        </authorList>
    </citation>
    <scope>NUCLEOTIDE SEQUENCE</scope>
</reference>
<dbReference type="PANTHER" id="PTHR13504">
    <property type="entry name" value="FIDO DOMAIN-CONTAINING PROTEIN DDB_G0283145"/>
    <property type="match status" value="1"/>
</dbReference>
<dbReference type="Pfam" id="PF13784">
    <property type="entry name" value="Fic_N"/>
    <property type="match status" value="1"/>
</dbReference>
<dbReference type="Pfam" id="PF02661">
    <property type="entry name" value="Fic"/>
    <property type="match status" value="1"/>
</dbReference>
<gene>
    <name evidence="2" type="ORF">UFOPK2810_00752</name>
</gene>
<dbReference type="EMBL" id="CAEZYZ010000109">
    <property type="protein sequence ID" value="CAB4749078.1"/>
    <property type="molecule type" value="Genomic_DNA"/>
</dbReference>
<feature type="domain" description="Fido" evidence="1">
    <location>
        <begin position="139"/>
        <end position="294"/>
    </location>
</feature>
<dbReference type="InterPro" id="IPR036390">
    <property type="entry name" value="WH_DNA-bd_sf"/>
</dbReference>
<dbReference type="SUPFAM" id="SSF140931">
    <property type="entry name" value="Fic-like"/>
    <property type="match status" value="1"/>
</dbReference>
<dbReference type="InterPro" id="IPR036597">
    <property type="entry name" value="Fido-like_dom_sf"/>
</dbReference>
<sequence>MSRLLEALWEGAPDAYGSRKSRKPCRFQAYVPDELAVENLELESDLAADLVDAEVALASFDARATASGDLEQLARFLLRAEAVASSKIEGLTIGSRCLARHEAKIAHGEPSRDETADSVLGNIEAMRMAVGDIAKVPAVNNDHVRALHRALMDRSPTPELGGVVRTTQNWLGGNNFNPCDADYVPPPPEFVEPLISDLCDFMNRDDMPAVVQAGLVHAQFETIHPFADGNGRTGRALIHVVLRRRNAATAFVPPVSLALATSSSRYIGGLTAFRYLGEPGTKTAREAYSRWLEVFITATRRAVADAGQLSSDLDALESRWRVAVTSRRGSAAERALTVLLTHPVVTVDDLASLTGVSFQAANSAVTRLVDSGVLTSTGSAARNRLFEAQDVFTLLTQYERSLATVSGDTRDEQPARRVPDRLV</sequence>
<dbReference type="InterPro" id="IPR025758">
    <property type="entry name" value="Fic/DOC_N"/>
</dbReference>
<proteinExistence type="predicted"/>
<name>A0A6J6TPQ5_9ZZZZ</name>
<protein>
    <submittedName>
        <fullName evidence="2">Unannotated protein</fullName>
    </submittedName>
</protein>
<accession>A0A6J6TPQ5</accession>
<dbReference type="SUPFAM" id="SSF46785">
    <property type="entry name" value="Winged helix' DNA-binding domain"/>
    <property type="match status" value="1"/>
</dbReference>
<dbReference type="InterPro" id="IPR040198">
    <property type="entry name" value="Fido_containing"/>
</dbReference>
<organism evidence="2">
    <name type="scientific">freshwater metagenome</name>
    <dbReference type="NCBI Taxonomy" id="449393"/>
    <lineage>
        <taxon>unclassified sequences</taxon>
        <taxon>metagenomes</taxon>
        <taxon>ecological metagenomes</taxon>
    </lineage>
</organism>
<dbReference type="PROSITE" id="PS51459">
    <property type="entry name" value="FIDO"/>
    <property type="match status" value="1"/>
</dbReference>
<dbReference type="Gene3D" id="1.10.3290.10">
    <property type="entry name" value="Fido-like domain"/>
    <property type="match status" value="1"/>
</dbReference>
<evidence type="ECO:0000313" key="2">
    <source>
        <dbReference type="EMBL" id="CAB4749078.1"/>
    </source>
</evidence>
<dbReference type="InterPro" id="IPR003812">
    <property type="entry name" value="Fido"/>
</dbReference>
<evidence type="ECO:0000259" key="1">
    <source>
        <dbReference type="PROSITE" id="PS51459"/>
    </source>
</evidence>
<dbReference type="AlphaFoldDB" id="A0A6J6TPQ5"/>